<dbReference type="SUPFAM" id="SSF117281">
    <property type="entry name" value="Kelch motif"/>
    <property type="match status" value="2"/>
</dbReference>
<dbReference type="PANTHER" id="PTHR45632:SF3">
    <property type="entry name" value="KELCH-LIKE PROTEIN 32"/>
    <property type="match status" value="1"/>
</dbReference>
<dbReference type="Proteomes" id="UP000694389">
    <property type="component" value="Unassembled WGS sequence"/>
</dbReference>
<dbReference type="InterPro" id="IPR030104">
    <property type="entry name" value="BTB_POZ_IPP"/>
</dbReference>
<evidence type="ECO:0000256" key="2">
    <source>
        <dbReference type="ARBA" id="ARBA00022737"/>
    </source>
</evidence>
<dbReference type="InterPro" id="IPR000210">
    <property type="entry name" value="BTB/POZ_dom"/>
</dbReference>
<dbReference type="SMART" id="SM00225">
    <property type="entry name" value="BTB"/>
    <property type="match status" value="1"/>
</dbReference>
<dbReference type="Pfam" id="PF01344">
    <property type="entry name" value="Kelch_1"/>
    <property type="match status" value="5"/>
</dbReference>
<proteinExistence type="predicted"/>
<evidence type="ECO:0000259" key="3">
    <source>
        <dbReference type="PROSITE" id="PS50097"/>
    </source>
</evidence>
<dbReference type="InterPro" id="IPR047067">
    <property type="entry name" value="IPP_BACK"/>
</dbReference>
<dbReference type="Pfam" id="PF00651">
    <property type="entry name" value="BTB"/>
    <property type="match status" value="1"/>
</dbReference>
<name>A0A8C4HD68_DICLA</name>
<dbReference type="InterPro" id="IPR017096">
    <property type="entry name" value="BTB-kelch_protein"/>
</dbReference>
<feature type="domain" description="BTB" evidence="3">
    <location>
        <begin position="53"/>
        <end position="120"/>
    </location>
</feature>
<dbReference type="CDD" id="cd18466">
    <property type="entry name" value="BACK_KLHL27_IPP"/>
    <property type="match status" value="1"/>
</dbReference>
<gene>
    <name evidence="4" type="primary">ipp</name>
</gene>
<dbReference type="PANTHER" id="PTHR45632">
    <property type="entry name" value="LD33804P"/>
    <property type="match status" value="1"/>
</dbReference>
<dbReference type="Gene3D" id="1.25.40.420">
    <property type="match status" value="1"/>
</dbReference>
<reference evidence="4" key="1">
    <citation type="submission" date="2025-08" db="UniProtKB">
        <authorList>
            <consortium name="Ensembl"/>
        </authorList>
    </citation>
    <scope>IDENTIFICATION</scope>
</reference>
<dbReference type="Gene3D" id="2.120.10.80">
    <property type="entry name" value="Kelch-type beta propeller"/>
    <property type="match status" value="2"/>
</dbReference>
<accession>A0A8C4HD68</accession>
<keyword evidence="2" id="KW-0677">Repeat</keyword>
<protein>
    <submittedName>
        <fullName evidence="4">Intracisternal A particle-promoted polypeptide</fullName>
    </submittedName>
</protein>
<organism evidence="4 5">
    <name type="scientific">Dicentrarchus labrax</name>
    <name type="common">European seabass</name>
    <name type="synonym">Morone labrax</name>
    <dbReference type="NCBI Taxonomy" id="13489"/>
    <lineage>
        <taxon>Eukaryota</taxon>
        <taxon>Metazoa</taxon>
        <taxon>Chordata</taxon>
        <taxon>Craniata</taxon>
        <taxon>Vertebrata</taxon>
        <taxon>Euteleostomi</taxon>
        <taxon>Actinopterygii</taxon>
        <taxon>Neopterygii</taxon>
        <taxon>Teleostei</taxon>
        <taxon>Neoteleostei</taxon>
        <taxon>Acanthomorphata</taxon>
        <taxon>Eupercaria</taxon>
        <taxon>Moronidae</taxon>
        <taxon>Dicentrarchus</taxon>
    </lineage>
</organism>
<evidence type="ECO:0000313" key="5">
    <source>
        <dbReference type="Proteomes" id="UP000694389"/>
    </source>
</evidence>
<dbReference type="CDD" id="cd18256">
    <property type="entry name" value="BTB_POZ_KLHL27_IPP"/>
    <property type="match status" value="1"/>
</dbReference>
<dbReference type="InterPro" id="IPR011705">
    <property type="entry name" value="BACK"/>
</dbReference>
<dbReference type="InterPro" id="IPR015915">
    <property type="entry name" value="Kelch-typ_b-propeller"/>
</dbReference>
<dbReference type="Pfam" id="PF07707">
    <property type="entry name" value="BACK"/>
    <property type="match status" value="1"/>
</dbReference>
<dbReference type="Gene3D" id="3.30.710.10">
    <property type="entry name" value="Potassium Channel Kv1.1, Chain A"/>
    <property type="match status" value="1"/>
</dbReference>
<dbReference type="Ensembl" id="ENSDLAT00005043722.2">
    <property type="protein sequence ID" value="ENSDLAP00005040948.2"/>
    <property type="gene ID" value="ENSDLAG00005018240.2"/>
</dbReference>
<sequence length="599" mass="66730">MSSTSVSTSTCCGGDAAAAMATQGSEQALLASDRYARLILAQMNKMRLRTDFCDVGLKVGGRVFRVHRLVLAASSPYFSALFSGGMREADKEEVQILGVETEVFEVLLDFIYTGVISVTVENVQELMVAADMLQLNEVVSICGEFLKGHMDPSNCVGIFQFLEQIACMDMLEFTENYIHVHFLEVCVTDEFRGLSKDQLVRLLRSEELRIEDEYQVFTAAMDWVLQDVAKRKKHVVEVLEPVRFPLLSPQRLFKYIEGITDFSLRVALQTLLKEYTEVTKSPKENKMYSQLQPAKMRPRRKARKYLYAIGGYTRLQGGRWSDSRALSCVERFDTFNQYWTTVSSLHQARSGLGVAVLEGMIYVVGGEKDSMIFDCTERYDPVTKQWAAVASLNFPRCGVGVCPCHGALYALGGWIGSEIGKTMERYDPEENKWEVIGSMAVPRYYFGCCELQGFIYVIGGISDEGMELRSAEVYDPISRRWSALPVMVTRRAYVGVACLNNCIYAVGGWNEALGALETVEKYCPEEKWVEVAPMSTARAGVSVSAVNGLLYAVGGRAASRDFSAPVTVDSVEIYDPHLDTWTEVGNMITSRCDGGLAVL</sequence>
<dbReference type="GO" id="GO:0003779">
    <property type="term" value="F:actin binding"/>
    <property type="evidence" value="ECO:0007669"/>
    <property type="project" value="InterPro"/>
</dbReference>
<evidence type="ECO:0000256" key="1">
    <source>
        <dbReference type="ARBA" id="ARBA00022441"/>
    </source>
</evidence>
<dbReference type="SUPFAM" id="SSF54695">
    <property type="entry name" value="POZ domain"/>
    <property type="match status" value="1"/>
</dbReference>
<dbReference type="PROSITE" id="PS50097">
    <property type="entry name" value="BTB"/>
    <property type="match status" value="1"/>
</dbReference>
<dbReference type="AlphaFoldDB" id="A0A8C4HD68"/>
<dbReference type="GeneTree" id="ENSGT00940000158629"/>
<dbReference type="FunFam" id="1.25.40.420:FF:000001">
    <property type="entry name" value="Kelch-like family member 12"/>
    <property type="match status" value="1"/>
</dbReference>
<keyword evidence="5" id="KW-1185">Reference proteome</keyword>
<keyword evidence="1" id="KW-0880">Kelch repeat</keyword>
<dbReference type="InterPro" id="IPR011333">
    <property type="entry name" value="SKP1/BTB/POZ_sf"/>
</dbReference>
<dbReference type="PIRSF" id="PIRSF037037">
    <property type="entry name" value="Kelch-like_protein_gigaxonin"/>
    <property type="match status" value="1"/>
</dbReference>
<dbReference type="SMART" id="SM00612">
    <property type="entry name" value="Kelch"/>
    <property type="match status" value="6"/>
</dbReference>
<dbReference type="InterPro" id="IPR006652">
    <property type="entry name" value="Kelch_1"/>
</dbReference>
<evidence type="ECO:0000313" key="4">
    <source>
        <dbReference type="Ensembl" id="ENSDLAP00005040948.2"/>
    </source>
</evidence>
<dbReference type="SMART" id="SM00875">
    <property type="entry name" value="BACK"/>
    <property type="match status" value="1"/>
</dbReference>
<reference evidence="4" key="2">
    <citation type="submission" date="2025-09" db="UniProtKB">
        <authorList>
            <consortium name="Ensembl"/>
        </authorList>
    </citation>
    <scope>IDENTIFICATION</scope>
</reference>